<dbReference type="Gene3D" id="3.40.50.300">
    <property type="entry name" value="P-loop containing nucleotide triphosphate hydrolases"/>
    <property type="match status" value="1"/>
</dbReference>
<evidence type="ECO:0000256" key="1">
    <source>
        <dbReference type="ARBA" id="ARBA00022741"/>
    </source>
</evidence>
<dbReference type="PROSITE" id="PS00676">
    <property type="entry name" value="SIGMA54_INTERACT_2"/>
    <property type="match status" value="1"/>
</dbReference>
<keyword evidence="6" id="KW-0597">Phosphoprotein</keyword>
<evidence type="ECO:0000259" key="7">
    <source>
        <dbReference type="PROSITE" id="PS50045"/>
    </source>
</evidence>
<gene>
    <name evidence="9" type="ORF">DSLASN_42060</name>
</gene>
<evidence type="ECO:0000259" key="8">
    <source>
        <dbReference type="PROSITE" id="PS50110"/>
    </source>
</evidence>
<dbReference type="SMART" id="SM00382">
    <property type="entry name" value="AAA"/>
    <property type="match status" value="1"/>
</dbReference>
<dbReference type="PANTHER" id="PTHR32071:SF113">
    <property type="entry name" value="ALGINATE BIOSYNTHESIS TRANSCRIPTIONAL REGULATORY PROTEIN ALGB"/>
    <property type="match status" value="1"/>
</dbReference>
<dbReference type="CDD" id="cd00009">
    <property type="entry name" value="AAA"/>
    <property type="match status" value="1"/>
</dbReference>
<evidence type="ECO:0000313" key="9">
    <source>
        <dbReference type="EMBL" id="BCS98574.1"/>
    </source>
</evidence>
<dbReference type="InterPro" id="IPR011006">
    <property type="entry name" value="CheY-like_superfamily"/>
</dbReference>
<dbReference type="Pfam" id="PF25601">
    <property type="entry name" value="AAA_lid_14"/>
    <property type="match status" value="1"/>
</dbReference>
<dbReference type="InterPro" id="IPR003593">
    <property type="entry name" value="AAA+_ATPase"/>
</dbReference>
<keyword evidence="5" id="KW-0804">Transcription</keyword>
<dbReference type="InterPro" id="IPR025662">
    <property type="entry name" value="Sigma_54_int_dom_ATP-bd_1"/>
</dbReference>
<dbReference type="Pfam" id="PF00158">
    <property type="entry name" value="Sigma54_activat"/>
    <property type="match status" value="1"/>
</dbReference>
<dbReference type="Gene3D" id="3.40.50.2300">
    <property type="match status" value="1"/>
</dbReference>
<evidence type="ECO:0000313" key="10">
    <source>
        <dbReference type="Proteomes" id="UP001320148"/>
    </source>
</evidence>
<dbReference type="PANTHER" id="PTHR32071">
    <property type="entry name" value="TRANSCRIPTIONAL REGULATORY PROTEIN"/>
    <property type="match status" value="1"/>
</dbReference>
<organism evidence="9 10">
    <name type="scientific">Desulfoluna limicola</name>
    <dbReference type="NCBI Taxonomy" id="2810562"/>
    <lineage>
        <taxon>Bacteria</taxon>
        <taxon>Pseudomonadati</taxon>
        <taxon>Thermodesulfobacteriota</taxon>
        <taxon>Desulfobacteria</taxon>
        <taxon>Desulfobacterales</taxon>
        <taxon>Desulfolunaceae</taxon>
        <taxon>Desulfoluna</taxon>
    </lineage>
</organism>
<dbReference type="Gene3D" id="1.10.10.60">
    <property type="entry name" value="Homeodomain-like"/>
    <property type="match status" value="1"/>
</dbReference>
<proteinExistence type="predicted"/>
<dbReference type="PROSITE" id="PS50045">
    <property type="entry name" value="SIGMA54_INTERACT_4"/>
    <property type="match status" value="1"/>
</dbReference>
<keyword evidence="10" id="KW-1185">Reference proteome</keyword>
<keyword evidence="1" id="KW-0547">Nucleotide-binding</keyword>
<dbReference type="InterPro" id="IPR025943">
    <property type="entry name" value="Sigma_54_int_dom_ATP-bd_2"/>
</dbReference>
<dbReference type="PROSITE" id="PS00675">
    <property type="entry name" value="SIGMA54_INTERACT_1"/>
    <property type="match status" value="1"/>
</dbReference>
<accession>A0ABN6FCA3</accession>
<keyword evidence="2" id="KW-0067">ATP-binding</keyword>
<dbReference type="Gene3D" id="1.10.8.60">
    <property type="match status" value="1"/>
</dbReference>
<dbReference type="InterPro" id="IPR027417">
    <property type="entry name" value="P-loop_NTPase"/>
</dbReference>
<dbReference type="PROSITE" id="PS00688">
    <property type="entry name" value="SIGMA54_INTERACT_3"/>
    <property type="match status" value="1"/>
</dbReference>
<dbReference type="PROSITE" id="PS50110">
    <property type="entry name" value="RESPONSE_REGULATORY"/>
    <property type="match status" value="1"/>
</dbReference>
<dbReference type="InterPro" id="IPR025944">
    <property type="entry name" value="Sigma_54_int_dom_CS"/>
</dbReference>
<dbReference type="RefSeq" id="WP_236889965.1">
    <property type="nucleotide sequence ID" value="NZ_AP024488.1"/>
</dbReference>
<feature type="modified residue" description="4-aspartylphosphate" evidence="6">
    <location>
        <position position="52"/>
    </location>
</feature>
<dbReference type="SUPFAM" id="SSF52540">
    <property type="entry name" value="P-loop containing nucleoside triphosphate hydrolases"/>
    <property type="match status" value="1"/>
</dbReference>
<dbReference type="InterPro" id="IPR001789">
    <property type="entry name" value="Sig_transdc_resp-reg_receiver"/>
</dbReference>
<protein>
    <submittedName>
        <fullName evidence="9">Fis family transcriptional regulator</fullName>
    </submittedName>
</protein>
<dbReference type="Proteomes" id="UP001320148">
    <property type="component" value="Chromosome"/>
</dbReference>
<dbReference type="InterPro" id="IPR002078">
    <property type="entry name" value="Sigma_54_int"/>
</dbReference>
<dbReference type="SUPFAM" id="SSF46689">
    <property type="entry name" value="Homeodomain-like"/>
    <property type="match status" value="1"/>
</dbReference>
<dbReference type="SUPFAM" id="SSF52172">
    <property type="entry name" value="CheY-like"/>
    <property type="match status" value="1"/>
</dbReference>
<evidence type="ECO:0000256" key="6">
    <source>
        <dbReference type="PROSITE-ProRule" id="PRU00169"/>
    </source>
</evidence>
<feature type="domain" description="Response regulatory" evidence="8">
    <location>
        <begin position="3"/>
        <end position="117"/>
    </location>
</feature>
<evidence type="ECO:0000256" key="5">
    <source>
        <dbReference type="ARBA" id="ARBA00023163"/>
    </source>
</evidence>
<reference evidence="9 10" key="1">
    <citation type="submission" date="2021-02" db="EMBL/GenBank/DDBJ databases">
        <title>Complete genome of Desulfoluna sp. strain ASN36.</title>
        <authorList>
            <person name="Takahashi A."/>
            <person name="Kojima H."/>
            <person name="Fukui M."/>
        </authorList>
    </citation>
    <scope>NUCLEOTIDE SEQUENCE [LARGE SCALE GENOMIC DNA]</scope>
    <source>
        <strain evidence="9 10">ASN36</strain>
    </source>
</reference>
<evidence type="ECO:0000256" key="3">
    <source>
        <dbReference type="ARBA" id="ARBA00023015"/>
    </source>
</evidence>
<sequence>MATILIIDDDQHICEVLEAFIRREGHRSLSRQTLADGLLQLEQAVFDLVFLDVGLPDGSGLELVRRIRSTPGEPEVVIITGAGDADGAEMAIKNGAWDYLQKPFNLKEITLTLKRALQYRENLKASSVKEPPFDSQGIIGSSPIIHDCLTTLAHAARNNASVLITGETGTGKELFARAVHNNSGRKENKFVVVDCAALPETLKESALFGHEKGSFTGADKASEGLVKQADGGTLFLDEVGEMDLPLQKIFLRVLQEKSFRPVGSRTELKSDFRLVAATNRNLDKMVSEGTFRSDLLYRLRTVAIELPPLRMHPEDIQEIILYHTGAICRSFSIEPKGFSPDFFQMLCAYSWPGNIRELVNTLEGAISKAGQEPILFPMHLPDSIRVHVARANLKGGAPPSPTTAYQVTKSPQGATAVSPVLVPEITAAPSFPSRPEAMPSREEVLTEADQAYLRHLMRVTRGNIKESCHISGLGRTRLYTLMKKYDISRLGWSSAEEASGDELHPSPPPLD</sequence>
<dbReference type="EMBL" id="AP024488">
    <property type="protein sequence ID" value="BCS98574.1"/>
    <property type="molecule type" value="Genomic_DNA"/>
</dbReference>
<dbReference type="SMART" id="SM00448">
    <property type="entry name" value="REC"/>
    <property type="match status" value="1"/>
</dbReference>
<name>A0ABN6FCA3_9BACT</name>
<keyword evidence="3" id="KW-0805">Transcription regulation</keyword>
<evidence type="ECO:0000256" key="4">
    <source>
        <dbReference type="ARBA" id="ARBA00023125"/>
    </source>
</evidence>
<dbReference type="InterPro" id="IPR058031">
    <property type="entry name" value="AAA_lid_NorR"/>
</dbReference>
<dbReference type="Pfam" id="PF00072">
    <property type="entry name" value="Response_reg"/>
    <property type="match status" value="1"/>
</dbReference>
<dbReference type="InterPro" id="IPR009057">
    <property type="entry name" value="Homeodomain-like_sf"/>
</dbReference>
<keyword evidence="4" id="KW-0238">DNA-binding</keyword>
<evidence type="ECO:0000256" key="2">
    <source>
        <dbReference type="ARBA" id="ARBA00022840"/>
    </source>
</evidence>
<feature type="domain" description="Sigma-54 factor interaction" evidence="7">
    <location>
        <begin position="138"/>
        <end position="367"/>
    </location>
</feature>